<dbReference type="SMART" id="SM00225">
    <property type="entry name" value="BTB"/>
    <property type="match status" value="1"/>
</dbReference>
<keyword evidence="3" id="KW-1185">Reference proteome</keyword>
<protein>
    <recommendedName>
        <fullName evidence="1">BTB domain-containing protein</fullName>
    </recommendedName>
</protein>
<dbReference type="PANTHER" id="PTHR22744">
    <property type="entry name" value="HELIX LOOP HELIX PROTEIN 21-RELATED"/>
    <property type="match status" value="1"/>
</dbReference>
<dbReference type="InterPro" id="IPR011333">
    <property type="entry name" value="SKP1/BTB/POZ_sf"/>
</dbReference>
<dbReference type="PANTHER" id="PTHR22744:SF14">
    <property type="entry name" value="BTB DOMAIN-CONTAINING PROTEIN-RELATED"/>
    <property type="match status" value="1"/>
</dbReference>
<dbReference type="EMBL" id="BTSX01000002">
    <property type="protein sequence ID" value="GMS86072.1"/>
    <property type="molecule type" value="Genomic_DNA"/>
</dbReference>
<sequence length="257" mass="29984">RLHVARIPVTMLTRISCYEMVAFIECDGDESSEMWRTEATMKIGYKGTYGSIFLYCDKKLHMFVSWKGNHKKQEHGSRFFDTNTFCVGEAIISIEAESQRFTRRPNFDLNSTIHDAILVLEGEKIPVNKEILSSQSSYFMILFFSDFKESKQEEIEIKDTNPEDFHELLKIYGVSTEPTTVKNAITFLIMADKFDVHIVKDRMENFLLTTNFILIRRKFLIGEEHNLEILKSEILRIYETKSKLLASKSATRKHRIV</sequence>
<dbReference type="InterPro" id="IPR000210">
    <property type="entry name" value="BTB/POZ_dom"/>
</dbReference>
<dbReference type="AlphaFoldDB" id="A0AAV5SUF7"/>
<feature type="domain" description="BTB" evidence="1">
    <location>
        <begin position="114"/>
        <end position="172"/>
    </location>
</feature>
<evidence type="ECO:0000259" key="1">
    <source>
        <dbReference type="PROSITE" id="PS50097"/>
    </source>
</evidence>
<organism evidence="2 3">
    <name type="scientific">Pristionchus entomophagus</name>
    <dbReference type="NCBI Taxonomy" id="358040"/>
    <lineage>
        <taxon>Eukaryota</taxon>
        <taxon>Metazoa</taxon>
        <taxon>Ecdysozoa</taxon>
        <taxon>Nematoda</taxon>
        <taxon>Chromadorea</taxon>
        <taxon>Rhabditida</taxon>
        <taxon>Rhabditina</taxon>
        <taxon>Diplogasteromorpha</taxon>
        <taxon>Diplogasteroidea</taxon>
        <taxon>Neodiplogasteridae</taxon>
        <taxon>Pristionchus</taxon>
    </lineage>
</organism>
<dbReference type="Pfam" id="PF00651">
    <property type="entry name" value="BTB"/>
    <property type="match status" value="1"/>
</dbReference>
<accession>A0AAV5SUF7</accession>
<evidence type="ECO:0000313" key="3">
    <source>
        <dbReference type="Proteomes" id="UP001432027"/>
    </source>
</evidence>
<dbReference type="PROSITE" id="PS50097">
    <property type="entry name" value="BTB"/>
    <property type="match status" value="1"/>
</dbReference>
<feature type="non-terminal residue" evidence="2">
    <location>
        <position position="1"/>
    </location>
</feature>
<gene>
    <name evidence="2" type="ORF">PENTCL1PPCAC_8248</name>
</gene>
<dbReference type="Gene3D" id="3.30.710.10">
    <property type="entry name" value="Potassium Channel Kv1.1, Chain A"/>
    <property type="match status" value="1"/>
</dbReference>
<evidence type="ECO:0000313" key="2">
    <source>
        <dbReference type="EMBL" id="GMS86072.1"/>
    </source>
</evidence>
<comment type="caution">
    <text evidence="2">The sequence shown here is derived from an EMBL/GenBank/DDBJ whole genome shotgun (WGS) entry which is preliminary data.</text>
</comment>
<dbReference type="Proteomes" id="UP001432027">
    <property type="component" value="Unassembled WGS sequence"/>
</dbReference>
<dbReference type="SUPFAM" id="SSF54695">
    <property type="entry name" value="POZ domain"/>
    <property type="match status" value="1"/>
</dbReference>
<proteinExistence type="predicted"/>
<reference evidence="2" key="1">
    <citation type="submission" date="2023-10" db="EMBL/GenBank/DDBJ databases">
        <title>Genome assembly of Pristionchus species.</title>
        <authorList>
            <person name="Yoshida K."/>
            <person name="Sommer R.J."/>
        </authorList>
    </citation>
    <scope>NUCLEOTIDE SEQUENCE</scope>
    <source>
        <strain evidence="2">RS0144</strain>
    </source>
</reference>
<name>A0AAV5SUF7_9BILA</name>